<dbReference type="Proteomes" id="UP000198238">
    <property type="component" value="Chromosome"/>
</dbReference>
<accession>A0A220S1Z5</accession>
<evidence type="ECO:0000256" key="1">
    <source>
        <dbReference type="SAM" id="MobiDB-lite"/>
    </source>
</evidence>
<organism evidence="2 3">
    <name type="scientific">Neisseria chenwenguii</name>
    <dbReference type="NCBI Taxonomy" id="1853278"/>
    <lineage>
        <taxon>Bacteria</taxon>
        <taxon>Pseudomonadati</taxon>
        <taxon>Pseudomonadota</taxon>
        <taxon>Betaproteobacteria</taxon>
        <taxon>Neisseriales</taxon>
        <taxon>Neisseriaceae</taxon>
        <taxon>Neisseria</taxon>
    </lineage>
</organism>
<feature type="region of interest" description="Disordered" evidence="1">
    <location>
        <begin position="203"/>
        <end position="248"/>
    </location>
</feature>
<evidence type="ECO:0008006" key="4">
    <source>
        <dbReference type="Google" id="ProtNLM"/>
    </source>
</evidence>
<feature type="compositionally biased region" description="Basic and acidic residues" evidence="1">
    <location>
        <begin position="205"/>
        <end position="243"/>
    </location>
</feature>
<sequence>MFIADLRLYLNDKFIQVYDEFMPLCAHDFQTASFLSNLFWWSDVADKEPKKQGWVYKTADHLKKELGLTRRGYEKVRRILLEQGLVQYRRGGIHGKMHWYINREVLLAKICELRGVAVPKTNSKHHYDRDNFRIPKFIPLKLWHDWLDMVVEKGKTTGHSMKKKAVKQLTELHNKKLDLKPIMEKSILTGWIGFFFNDKNQPYRPSEKTAQEQAEQVKREREAEYKAKLEEENKPPPDKEAVRQNEGYQGIQEYLKKRKLKNNSAQ</sequence>
<gene>
    <name evidence="2" type="ORF">BG910_06485</name>
</gene>
<reference evidence="2 3" key="1">
    <citation type="submission" date="2017-06" db="EMBL/GenBank/DDBJ databases">
        <title>Neisseria chenwenguii sp. nov., isolated from the intestinal contents of Tibetan Plateau Pika in Yushu, Qinghai Province, China.</title>
        <authorList>
            <person name="Zhang G."/>
        </authorList>
    </citation>
    <scope>NUCLEOTIDE SEQUENCE [LARGE SCALE GENOMIC DNA]</scope>
    <source>
        <strain evidence="2 3">10023</strain>
    </source>
</reference>
<proteinExistence type="predicted"/>
<dbReference type="AlphaFoldDB" id="A0A220S1Z5"/>
<evidence type="ECO:0000313" key="2">
    <source>
        <dbReference type="EMBL" id="ASK27433.1"/>
    </source>
</evidence>
<protein>
    <recommendedName>
        <fullName evidence="4">Replication protein</fullName>
    </recommendedName>
</protein>
<name>A0A220S1Z5_9NEIS</name>
<dbReference type="KEGG" id="nei:BG910_06485"/>
<evidence type="ECO:0000313" key="3">
    <source>
        <dbReference type="Proteomes" id="UP000198238"/>
    </source>
</evidence>
<dbReference type="RefSeq" id="WP_089036141.1">
    <property type="nucleotide sequence ID" value="NZ_CP022278.1"/>
</dbReference>
<dbReference type="EMBL" id="CP022278">
    <property type="protein sequence ID" value="ASK27433.1"/>
    <property type="molecule type" value="Genomic_DNA"/>
</dbReference>
<keyword evidence="3" id="KW-1185">Reference proteome</keyword>